<feature type="transmembrane region" description="Helical" evidence="7">
    <location>
        <begin position="100"/>
        <end position="119"/>
    </location>
</feature>
<dbReference type="Proteomes" id="UP000646426">
    <property type="component" value="Unassembled WGS sequence"/>
</dbReference>
<dbReference type="EMBL" id="BMYD01000002">
    <property type="protein sequence ID" value="GHA80684.1"/>
    <property type="molecule type" value="Genomic_DNA"/>
</dbReference>
<reference evidence="9" key="1">
    <citation type="journal article" date="2014" name="Int. J. Syst. Evol. Microbiol.">
        <title>Complete genome sequence of Corynebacterium casei LMG S-19264T (=DSM 44701T), isolated from a smear-ripened cheese.</title>
        <authorList>
            <consortium name="US DOE Joint Genome Institute (JGI-PGF)"/>
            <person name="Walter F."/>
            <person name="Albersmeier A."/>
            <person name="Kalinowski J."/>
            <person name="Ruckert C."/>
        </authorList>
    </citation>
    <scope>NUCLEOTIDE SEQUENCE</scope>
    <source>
        <strain evidence="9">KCTC 23077</strain>
    </source>
</reference>
<feature type="transmembrane region" description="Helical" evidence="7">
    <location>
        <begin position="61"/>
        <end position="85"/>
    </location>
</feature>
<protein>
    <submittedName>
        <fullName evidence="9">Sterol desaturase</fullName>
    </submittedName>
</protein>
<accession>A0A918T030</accession>
<feature type="transmembrane region" description="Helical" evidence="7">
    <location>
        <begin position="164"/>
        <end position="184"/>
    </location>
</feature>
<dbReference type="PANTHER" id="PTHR21624:SF1">
    <property type="entry name" value="ALKYLGLYCEROL MONOOXYGENASE"/>
    <property type="match status" value="1"/>
</dbReference>
<name>A0A918T030_9GAMM</name>
<comment type="caution">
    <text evidence="9">The sequence shown here is derived from an EMBL/GenBank/DDBJ whole genome shotgun (WGS) entry which is preliminary data.</text>
</comment>
<evidence type="ECO:0000256" key="1">
    <source>
        <dbReference type="ARBA" id="ARBA00004127"/>
    </source>
</evidence>
<comment type="subcellular location">
    <subcellularLocation>
        <location evidence="1">Endomembrane system</location>
        <topology evidence="1">Multi-pass membrane protein</topology>
    </subcellularLocation>
</comment>
<dbReference type="GO" id="GO:0006643">
    <property type="term" value="P:membrane lipid metabolic process"/>
    <property type="evidence" value="ECO:0007669"/>
    <property type="project" value="TreeGrafter"/>
</dbReference>
<dbReference type="GO" id="GO:0005506">
    <property type="term" value="F:iron ion binding"/>
    <property type="evidence" value="ECO:0007669"/>
    <property type="project" value="InterPro"/>
</dbReference>
<dbReference type="GO" id="GO:0008610">
    <property type="term" value="P:lipid biosynthetic process"/>
    <property type="evidence" value="ECO:0007669"/>
    <property type="project" value="InterPro"/>
</dbReference>
<proteinExistence type="predicted"/>
<dbReference type="InterPro" id="IPR006694">
    <property type="entry name" value="Fatty_acid_hydroxylase"/>
</dbReference>
<dbReference type="RefSeq" id="WP_229792428.1">
    <property type="nucleotide sequence ID" value="NZ_BMYD01000002.1"/>
</dbReference>
<feature type="domain" description="Fatty acid hydroxylase" evidence="8">
    <location>
        <begin position="107"/>
        <end position="243"/>
    </location>
</feature>
<evidence type="ECO:0000256" key="5">
    <source>
        <dbReference type="ARBA" id="ARBA00023098"/>
    </source>
</evidence>
<feature type="transmembrane region" description="Helical" evidence="7">
    <location>
        <begin position="20"/>
        <end position="40"/>
    </location>
</feature>
<gene>
    <name evidence="9" type="ORF">GCM10007067_18250</name>
</gene>
<dbReference type="Pfam" id="PF04116">
    <property type="entry name" value="FA_hydroxylase"/>
    <property type="match status" value="1"/>
</dbReference>
<dbReference type="GO" id="GO:0050479">
    <property type="term" value="F:glyceryl-ether monooxygenase activity"/>
    <property type="evidence" value="ECO:0007669"/>
    <property type="project" value="TreeGrafter"/>
</dbReference>
<keyword evidence="4" id="KW-0560">Oxidoreductase</keyword>
<evidence type="ECO:0000256" key="3">
    <source>
        <dbReference type="ARBA" id="ARBA00022989"/>
    </source>
</evidence>
<dbReference type="GO" id="GO:0016020">
    <property type="term" value="C:membrane"/>
    <property type="evidence" value="ECO:0007669"/>
    <property type="project" value="GOC"/>
</dbReference>
<dbReference type="GO" id="GO:0012505">
    <property type="term" value="C:endomembrane system"/>
    <property type="evidence" value="ECO:0007669"/>
    <property type="project" value="UniProtKB-SubCell"/>
</dbReference>
<evidence type="ECO:0000313" key="10">
    <source>
        <dbReference type="Proteomes" id="UP000646426"/>
    </source>
</evidence>
<evidence type="ECO:0000256" key="6">
    <source>
        <dbReference type="ARBA" id="ARBA00023136"/>
    </source>
</evidence>
<sequence>MIAPTSNAAMVDFLIRHEAAVRLGVFAGVLLALAVIERRLPFRGDARQAGEGPLTRRQRANLGLAVIDAALLRLAFPLLAVALAIELEQRNAGVFGALDWPVWIEVPLAVLVFDLAIYWQHRLMHRVRWLWPLHRVHHSDTGFDVSTGLRFHPGEIALSMAIKLGLVAVLGPAPVAVVLFEIWLSAGSLFTHADFALPPRVERRVRSIVVTPSMHRIHHSIVRAETDSNFGFNLSLWDRIFGTYRAAAREPAERMPIGLPVWRDASALGLIALLMQPLRAPPHIEPPDRNAPDA</sequence>
<organism evidence="9 10">
    <name type="scientific">Cognatilysobacter bugurensis</name>
    <dbReference type="NCBI Taxonomy" id="543356"/>
    <lineage>
        <taxon>Bacteria</taxon>
        <taxon>Pseudomonadati</taxon>
        <taxon>Pseudomonadota</taxon>
        <taxon>Gammaproteobacteria</taxon>
        <taxon>Lysobacterales</taxon>
        <taxon>Lysobacteraceae</taxon>
        <taxon>Cognatilysobacter</taxon>
    </lineage>
</organism>
<keyword evidence="2 7" id="KW-0812">Transmembrane</keyword>
<evidence type="ECO:0000313" key="9">
    <source>
        <dbReference type="EMBL" id="GHA80684.1"/>
    </source>
</evidence>
<keyword evidence="6 7" id="KW-0472">Membrane</keyword>
<evidence type="ECO:0000256" key="4">
    <source>
        <dbReference type="ARBA" id="ARBA00023002"/>
    </source>
</evidence>
<reference evidence="9" key="2">
    <citation type="submission" date="2020-09" db="EMBL/GenBank/DDBJ databases">
        <authorList>
            <person name="Sun Q."/>
            <person name="Kim S."/>
        </authorList>
    </citation>
    <scope>NUCLEOTIDE SEQUENCE</scope>
    <source>
        <strain evidence="9">KCTC 23077</strain>
    </source>
</reference>
<evidence type="ECO:0000256" key="2">
    <source>
        <dbReference type="ARBA" id="ARBA00022692"/>
    </source>
</evidence>
<evidence type="ECO:0000259" key="8">
    <source>
        <dbReference type="Pfam" id="PF04116"/>
    </source>
</evidence>
<dbReference type="PANTHER" id="PTHR21624">
    <property type="entry name" value="STEROL DESATURASE-RELATED PROTEIN"/>
    <property type="match status" value="1"/>
</dbReference>
<keyword evidence="3 7" id="KW-1133">Transmembrane helix</keyword>
<dbReference type="InterPro" id="IPR051689">
    <property type="entry name" value="Sterol_desaturase/TMEM195"/>
</dbReference>
<keyword evidence="5" id="KW-0443">Lipid metabolism</keyword>
<keyword evidence="10" id="KW-1185">Reference proteome</keyword>
<dbReference type="AlphaFoldDB" id="A0A918T030"/>
<evidence type="ECO:0000256" key="7">
    <source>
        <dbReference type="SAM" id="Phobius"/>
    </source>
</evidence>